<feature type="compositionally biased region" description="Polar residues" evidence="1">
    <location>
        <begin position="61"/>
        <end position="72"/>
    </location>
</feature>
<keyword evidence="3" id="KW-1185">Reference proteome</keyword>
<comment type="caution">
    <text evidence="2">The sequence shown here is derived from an EMBL/GenBank/DDBJ whole genome shotgun (WGS) entry which is preliminary data.</text>
</comment>
<dbReference type="Proteomes" id="UP000594638">
    <property type="component" value="Unassembled WGS sequence"/>
</dbReference>
<evidence type="ECO:0000313" key="3">
    <source>
        <dbReference type="Proteomes" id="UP000594638"/>
    </source>
</evidence>
<evidence type="ECO:0000256" key="1">
    <source>
        <dbReference type="SAM" id="MobiDB-lite"/>
    </source>
</evidence>
<protein>
    <submittedName>
        <fullName evidence="2">Uncharacterized protein</fullName>
    </submittedName>
</protein>
<feature type="non-terminal residue" evidence="2">
    <location>
        <position position="1"/>
    </location>
</feature>
<sequence>VIALKSTYLPTIEGNKIMGNLTIDRNDDQLNPNLISQVEIVEAPSNPNSIDLVATHDKAPQQLNSTTSNTPSVPMPPINNLANLTADFEPSS</sequence>
<dbReference type="EMBL" id="CACTIH010008127">
    <property type="protein sequence ID" value="CAA3019271.1"/>
    <property type="molecule type" value="Genomic_DNA"/>
</dbReference>
<dbReference type="Gramene" id="OE9A056638T1">
    <property type="protein sequence ID" value="OE9A056638C1"/>
    <property type="gene ID" value="OE9A056638"/>
</dbReference>
<reference evidence="2 3" key="1">
    <citation type="submission" date="2019-12" db="EMBL/GenBank/DDBJ databases">
        <authorList>
            <person name="Alioto T."/>
            <person name="Alioto T."/>
            <person name="Gomez Garrido J."/>
        </authorList>
    </citation>
    <scope>NUCLEOTIDE SEQUENCE [LARGE SCALE GENOMIC DNA]</scope>
</reference>
<dbReference type="AlphaFoldDB" id="A0A8S0UN36"/>
<organism evidence="2 3">
    <name type="scientific">Olea europaea subsp. europaea</name>
    <dbReference type="NCBI Taxonomy" id="158383"/>
    <lineage>
        <taxon>Eukaryota</taxon>
        <taxon>Viridiplantae</taxon>
        <taxon>Streptophyta</taxon>
        <taxon>Embryophyta</taxon>
        <taxon>Tracheophyta</taxon>
        <taxon>Spermatophyta</taxon>
        <taxon>Magnoliopsida</taxon>
        <taxon>eudicotyledons</taxon>
        <taxon>Gunneridae</taxon>
        <taxon>Pentapetalae</taxon>
        <taxon>asterids</taxon>
        <taxon>lamiids</taxon>
        <taxon>Lamiales</taxon>
        <taxon>Oleaceae</taxon>
        <taxon>Oleeae</taxon>
        <taxon>Olea</taxon>
    </lineage>
</organism>
<gene>
    <name evidence="2" type="ORF">OLEA9_A056638</name>
</gene>
<evidence type="ECO:0000313" key="2">
    <source>
        <dbReference type="EMBL" id="CAA3019271.1"/>
    </source>
</evidence>
<accession>A0A8S0UN36</accession>
<name>A0A8S0UN36_OLEEU</name>
<feature type="region of interest" description="Disordered" evidence="1">
    <location>
        <begin position="58"/>
        <end position="92"/>
    </location>
</feature>
<proteinExistence type="predicted"/>